<organism evidence="1 2">
    <name type="scientific">Zhouia spongiae</name>
    <dbReference type="NCBI Taxonomy" id="2202721"/>
    <lineage>
        <taxon>Bacteria</taxon>
        <taxon>Pseudomonadati</taxon>
        <taxon>Bacteroidota</taxon>
        <taxon>Flavobacteriia</taxon>
        <taxon>Flavobacteriales</taxon>
        <taxon>Flavobacteriaceae</taxon>
        <taxon>Zhouia</taxon>
    </lineage>
</organism>
<dbReference type="Proteomes" id="UP000829476">
    <property type="component" value="Chromosome"/>
</dbReference>
<sequence length="94" mass="10764">MSKQPRNKLTRGRAAYLFSDAGLNLDGRIKVTELTKVFCLYPALTNRKDVTIDKKADCIFLDATFYDSEETKYILSISITLTLYYKRTAGNTRQ</sequence>
<name>A0ABY3YH27_9FLAO</name>
<keyword evidence="2" id="KW-1185">Reference proteome</keyword>
<reference evidence="1 2" key="1">
    <citation type="journal article" date="2018" name="Int. J. Syst. Evol. Microbiol.">
        <title>Zhouia spongiae sp. nov., isolated from a marine sponge.</title>
        <authorList>
            <person name="Zhuang L."/>
            <person name="Lin B."/>
            <person name="Qin F."/>
            <person name="Luo L."/>
        </authorList>
    </citation>
    <scope>NUCLEOTIDE SEQUENCE [LARGE SCALE GENOMIC DNA]</scope>
    <source>
        <strain evidence="1 2">HN-Y44</strain>
    </source>
</reference>
<gene>
    <name evidence="1" type="ORF">MQE36_09130</name>
</gene>
<evidence type="ECO:0000313" key="1">
    <source>
        <dbReference type="EMBL" id="UNY97260.1"/>
    </source>
</evidence>
<accession>A0ABY3YH27</accession>
<evidence type="ECO:0000313" key="2">
    <source>
        <dbReference type="Proteomes" id="UP000829476"/>
    </source>
</evidence>
<protein>
    <submittedName>
        <fullName evidence="1">Uncharacterized protein</fullName>
    </submittedName>
</protein>
<proteinExistence type="predicted"/>
<dbReference type="EMBL" id="CP094326">
    <property type="protein sequence ID" value="UNY97260.1"/>
    <property type="molecule type" value="Genomic_DNA"/>
</dbReference>
<dbReference type="RefSeq" id="WP_242935674.1">
    <property type="nucleotide sequence ID" value="NZ_CP094326.1"/>
</dbReference>